<dbReference type="CDD" id="cd17336">
    <property type="entry name" value="MFS_SLCO_OATP"/>
    <property type="match status" value="1"/>
</dbReference>
<dbReference type="GO" id="GO:0016323">
    <property type="term" value="C:basolateral plasma membrane"/>
    <property type="evidence" value="ECO:0007669"/>
    <property type="project" value="TreeGrafter"/>
</dbReference>
<evidence type="ECO:0000256" key="1">
    <source>
        <dbReference type="ARBA" id="ARBA00004651"/>
    </source>
</evidence>
<dbReference type="SUPFAM" id="SSF100895">
    <property type="entry name" value="Kazal-type serine protease inhibitors"/>
    <property type="match status" value="1"/>
</dbReference>
<feature type="transmembrane region" description="Helical" evidence="8">
    <location>
        <begin position="70"/>
        <end position="89"/>
    </location>
</feature>
<comment type="similarity">
    <text evidence="2 8">Belongs to the organo anion transporter (TC 2.A.60) family.</text>
</comment>
<feature type="transmembrane region" description="Helical" evidence="8">
    <location>
        <begin position="368"/>
        <end position="388"/>
    </location>
</feature>
<proteinExistence type="inferred from homology"/>
<feature type="transmembrane region" description="Helical" evidence="8">
    <location>
        <begin position="440"/>
        <end position="459"/>
    </location>
</feature>
<feature type="transmembrane region" description="Helical" evidence="8">
    <location>
        <begin position="109"/>
        <end position="128"/>
    </location>
</feature>
<gene>
    <name evidence="11" type="ORF">g.21045</name>
</gene>
<dbReference type="GO" id="GO:0043252">
    <property type="term" value="P:sodium-independent organic anion transport"/>
    <property type="evidence" value="ECO:0007669"/>
    <property type="project" value="TreeGrafter"/>
</dbReference>
<feature type="region of interest" description="Disordered" evidence="9">
    <location>
        <begin position="1"/>
        <end position="20"/>
    </location>
</feature>
<feature type="transmembrane region" description="Helical" evidence="8">
    <location>
        <begin position="297"/>
        <end position="318"/>
    </location>
</feature>
<name>A0A1B6FLD6_9HEMI</name>
<keyword evidence="4 8" id="KW-0812">Transmembrane</keyword>
<keyword evidence="8" id="KW-0406">Ion transport</keyword>
<dbReference type="PANTHER" id="PTHR11388:SF76">
    <property type="entry name" value="SOLUTE CARRIER ORGANIC ANION TRANSPORTER FAMILY MEMBER"/>
    <property type="match status" value="1"/>
</dbReference>
<dbReference type="Gene3D" id="1.20.1250.20">
    <property type="entry name" value="MFS general substrate transporter like domains"/>
    <property type="match status" value="1"/>
</dbReference>
<dbReference type="PANTHER" id="PTHR11388">
    <property type="entry name" value="ORGANIC ANION TRANSPORTER"/>
    <property type="match status" value="1"/>
</dbReference>
<feature type="transmembrane region" description="Helical" evidence="8">
    <location>
        <begin position="408"/>
        <end position="428"/>
    </location>
</feature>
<evidence type="ECO:0000256" key="3">
    <source>
        <dbReference type="ARBA" id="ARBA00022475"/>
    </source>
</evidence>
<evidence type="ECO:0000259" key="10">
    <source>
        <dbReference type="PROSITE" id="PS51465"/>
    </source>
</evidence>
<keyword evidence="6 8" id="KW-0472">Membrane</keyword>
<feature type="transmembrane region" description="Helical" evidence="8">
    <location>
        <begin position="659"/>
        <end position="679"/>
    </location>
</feature>
<dbReference type="InterPro" id="IPR004156">
    <property type="entry name" value="OATP"/>
</dbReference>
<comment type="subcellular location">
    <subcellularLocation>
        <location evidence="1 8">Cell membrane</location>
        <topology evidence="1 8">Multi-pass membrane protein</topology>
    </subcellularLocation>
</comment>
<feature type="transmembrane region" description="Helical" evidence="8">
    <location>
        <begin position="214"/>
        <end position="234"/>
    </location>
</feature>
<evidence type="ECO:0000256" key="7">
    <source>
        <dbReference type="ARBA" id="ARBA00023157"/>
    </source>
</evidence>
<dbReference type="SUPFAM" id="SSF103473">
    <property type="entry name" value="MFS general substrate transporter"/>
    <property type="match status" value="1"/>
</dbReference>
<dbReference type="GO" id="GO:0015347">
    <property type="term" value="F:sodium-independent organic anion transmembrane transporter activity"/>
    <property type="evidence" value="ECO:0007669"/>
    <property type="project" value="TreeGrafter"/>
</dbReference>
<feature type="compositionally biased region" description="Basic and acidic residues" evidence="9">
    <location>
        <begin position="1"/>
        <end position="10"/>
    </location>
</feature>
<protein>
    <recommendedName>
        <fullName evidence="8">Solute carrier organic anion transporter family member</fullName>
    </recommendedName>
</protein>
<feature type="transmembrane region" description="Helical" evidence="8">
    <location>
        <begin position="603"/>
        <end position="628"/>
    </location>
</feature>
<evidence type="ECO:0000256" key="2">
    <source>
        <dbReference type="ARBA" id="ARBA00009657"/>
    </source>
</evidence>
<comment type="caution">
    <text evidence="8">Lacks conserved residue(s) required for the propagation of feature annotation.</text>
</comment>
<dbReference type="Pfam" id="PF07648">
    <property type="entry name" value="Kazal_2"/>
    <property type="match status" value="1"/>
</dbReference>
<sequence length="701" mass="77172">MPPQDGKTEDTGNQPCNKVPEEENLLSKTAELFTKPYSDTPTLRDLSEDTTCGIWFIKGEFLQRFANKNAFTLFYGILGCIAASSYSYLNGIITTLERRFKIPSTNTGIIMTGSDVTVLTVAILLNYYGGRGHRPRWIAFGIFTTVGFCLMNALCHFLYGPGEDALLLTKEFGGDYNANNTDLLIDAENRKSLCQRDRISEDCVTGAGNLAPQIILFMAHFISGIGGSLYYTLGVSYMDDNTSRSKSPILVSISFFMRMLGPVIGYAMASFCLNLFISPTLTPTINKRDPRWLGAWWIGWLVIAALLSVFACIIALFPKTLPQPATKRLLAEEKIGAIKKVPDVTKAEMPTSIKDMLTAFRRLLKNRILMCNIAASIFFLMGFLPFWIFMPKYFEVVFRQSASRSSFITGVITLACGGVGILGSGFLISKIKPSARSLAAWNIVIGLISVGSITTYAFLGCSLSESQAAMITAGQMETTLCNQDCHCNFVKYSPVCSPDGRTFISPCHAGCNDYRMLSNGTKVYSDCSCVPRPASNLSHEDVPNLQDPDDSWVIREGLCPVDCGNQLLIFLTVMSLSHLAGSTGRTSNFLLTLRCVDDADKTIAMALGLMLGTVFAFIPSPILFGHIIDTTCLVWGKTCTGTGNCWIYDADKFRYSVNFTSLGFISMGCVFDVGLWYYVKDLKIFEDEDEPEKPTKEITSG</sequence>
<keyword evidence="3" id="KW-1003">Cell membrane</keyword>
<evidence type="ECO:0000256" key="6">
    <source>
        <dbReference type="ARBA" id="ARBA00023136"/>
    </source>
</evidence>
<dbReference type="GO" id="GO:0006811">
    <property type="term" value="P:monoatomic ion transport"/>
    <property type="evidence" value="ECO:0007669"/>
    <property type="project" value="UniProtKB-KW"/>
</dbReference>
<organism evidence="11">
    <name type="scientific">Cuerna arida</name>
    <dbReference type="NCBI Taxonomy" id="1464854"/>
    <lineage>
        <taxon>Eukaryota</taxon>
        <taxon>Metazoa</taxon>
        <taxon>Ecdysozoa</taxon>
        <taxon>Arthropoda</taxon>
        <taxon>Hexapoda</taxon>
        <taxon>Insecta</taxon>
        <taxon>Pterygota</taxon>
        <taxon>Neoptera</taxon>
        <taxon>Paraneoptera</taxon>
        <taxon>Hemiptera</taxon>
        <taxon>Auchenorrhyncha</taxon>
        <taxon>Membracoidea</taxon>
        <taxon>Cicadellidae</taxon>
        <taxon>Cicadellinae</taxon>
        <taxon>Proconiini</taxon>
        <taxon>Cuerna</taxon>
    </lineage>
</organism>
<dbReference type="PROSITE" id="PS51465">
    <property type="entry name" value="KAZAL_2"/>
    <property type="match status" value="1"/>
</dbReference>
<dbReference type="InterPro" id="IPR036058">
    <property type="entry name" value="Kazal_dom_sf"/>
</dbReference>
<keyword evidence="7" id="KW-1015">Disulfide bond</keyword>
<dbReference type="InterPro" id="IPR002350">
    <property type="entry name" value="Kazal_dom"/>
</dbReference>
<keyword evidence="8" id="KW-0813">Transport</keyword>
<dbReference type="EMBL" id="GECZ01018753">
    <property type="protein sequence ID" value="JAS51016.1"/>
    <property type="molecule type" value="Transcribed_RNA"/>
</dbReference>
<evidence type="ECO:0000256" key="4">
    <source>
        <dbReference type="ARBA" id="ARBA00022692"/>
    </source>
</evidence>
<dbReference type="AlphaFoldDB" id="A0A1B6FLD6"/>
<feature type="transmembrane region" description="Helical" evidence="8">
    <location>
        <begin position="137"/>
        <end position="159"/>
    </location>
</feature>
<evidence type="ECO:0000313" key="11">
    <source>
        <dbReference type="EMBL" id="JAS51016.1"/>
    </source>
</evidence>
<feature type="transmembrane region" description="Helical" evidence="8">
    <location>
        <begin position="255"/>
        <end position="277"/>
    </location>
</feature>
<reference evidence="11" key="1">
    <citation type="submission" date="2015-11" db="EMBL/GenBank/DDBJ databases">
        <title>De novo transcriptome assembly of four potential Pierce s Disease insect vectors from Arizona vineyards.</title>
        <authorList>
            <person name="Tassone E.E."/>
        </authorList>
    </citation>
    <scope>NUCLEOTIDE SEQUENCE</scope>
</reference>
<evidence type="ECO:0000256" key="8">
    <source>
        <dbReference type="RuleBase" id="RU362056"/>
    </source>
</evidence>
<dbReference type="InterPro" id="IPR036259">
    <property type="entry name" value="MFS_trans_sf"/>
</dbReference>
<evidence type="ECO:0000256" key="9">
    <source>
        <dbReference type="SAM" id="MobiDB-lite"/>
    </source>
</evidence>
<accession>A0A1B6FLD6</accession>
<dbReference type="Pfam" id="PF03137">
    <property type="entry name" value="OATP"/>
    <property type="match status" value="1"/>
</dbReference>
<keyword evidence="5 8" id="KW-1133">Transmembrane helix</keyword>
<evidence type="ECO:0000256" key="5">
    <source>
        <dbReference type="ARBA" id="ARBA00022989"/>
    </source>
</evidence>
<dbReference type="NCBIfam" id="TIGR00805">
    <property type="entry name" value="oat"/>
    <property type="match status" value="1"/>
</dbReference>
<feature type="domain" description="Kazal-like" evidence="10">
    <location>
        <begin position="475"/>
        <end position="531"/>
    </location>
</feature>